<organism evidence="1 3">
    <name type="scientific">Nitzschia inconspicua</name>
    <dbReference type="NCBI Taxonomy" id="303405"/>
    <lineage>
        <taxon>Eukaryota</taxon>
        <taxon>Sar</taxon>
        <taxon>Stramenopiles</taxon>
        <taxon>Ochrophyta</taxon>
        <taxon>Bacillariophyta</taxon>
        <taxon>Bacillariophyceae</taxon>
        <taxon>Bacillariophycidae</taxon>
        <taxon>Bacillariales</taxon>
        <taxon>Bacillariaceae</taxon>
        <taxon>Nitzschia</taxon>
    </lineage>
</organism>
<accession>A0A9K3K6W3</accession>
<proteinExistence type="predicted"/>
<keyword evidence="3" id="KW-1185">Reference proteome</keyword>
<dbReference type="Proteomes" id="UP000693970">
    <property type="component" value="Unassembled WGS sequence"/>
</dbReference>
<dbReference type="EMBL" id="JAGRRH010000080">
    <property type="protein sequence ID" value="KAG7337561.1"/>
    <property type="molecule type" value="Genomic_DNA"/>
</dbReference>
<sequence>MSDVEKQLARECTQLHFSAPASAALLNIRNDLGLTHSPAQVHYMSTQQRVTELGLSPSATNADELVKSFSNRTDVYWVMMTFDPRAGVLLESTVKGRKELLKLDRDNDENADFQLLHNENKLSSSQKSRCMD</sequence>
<reference evidence="1" key="2">
    <citation type="submission" date="2021-04" db="EMBL/GenBank/DDBJ databases">
        <authorList>
            <person name="Podell S."/>
        </authorList>
    </citation>
    <scope>NUCLEOTIDE SEQUENCE</scope>
    <source>
        <strain evidence="1">Hildebrandi</strain>
    </source>
</reference>
<evidence type="ECO:0000313" key="3">
    <source>
        <dbReference type="Proteomes" id="UP000693970"/>
    </source>
</evidence>
<protein>
    <submittedName>
        <fullName evidence="1">Uncharacterized protein</fullName>
    </submittedName>
</protein>
<name>A0A9K3K6W3_9STRA</name>
<dbReference type="EMBL" id="JAGRRH010000004">
    <property type="protein sequence ID" value="KAG7371246.1"/>
    <property type="molecule type" value="Genomic_DNA"/>
</dbReference>
<gene>
    <name evidence="2" type="ORF">IV203_019816</name>
    <name evidence="1" type="ORF">IV203_020385</name>
</gene>
<reference evidence="1" key="1">
    <citation type="journal article" date="2021" name="Sci. Rep.">
        <title>Diploid genomic architecture of Nitzschia inconspicua, an elite biomass production diatom.</title>
        <authorList>
            <person name="Oliver A."/>
            <person name="Podell S."/>
            <person name="Pinowska A."/>
            <person name="Traller J.C."/>
            <person name="Smith S.R."/>
            <person name="McClure R."/>
            <person name="Beliaev A."/>
            <person name="Bohutskyi P."/>
            <person name="Hill E.A."/>
            <person name="Rabines A."/>
            <person name="Zheng H."/>
            <person name="Allen L.Z."/>
            <person name="Kuo A."/>
            <person name="Grigoriev I.V."/>
            <person name="Allen A.E."/>
            <person name="Hazlebeck D."/>
            <person name="Allen E.E."/>
        </authorList>
    </citation>
    <scope>NUCLEOTIDE SEQUENCE</scope>
    <source>
        <strain evidence="1">Hildebrandi</strain>
    </source>
</reference>
<evidence type="ECO:0000313" key="1">
    <source>
        <dbReference type="EMBL" id="KAG7337561.1"/>
    </source>
</evidence>
<evidence type="ECO:0000313" key="2">
    <source>
        <dbReference type="EMBL" id="KAG7371246.1"/>
    </source>
</evidence>
<comment type="caution">
    <text evidence="1">The sequence shown here is derived from an EMBL/GenBank/DDBJ whole genome shotgun (WGS) entry which is preliminary data.</text>
</comment>
<dbReference type="AlphaFoldDB" id="A0A9K3K6W3"/>